<accession>A0A2U9P351</accession>
<gene>
    <name evidence="4" type="ORF">DMT42_18695</name>
</gene>
<dbReference type="InterPro" id="IPR053147">
    <property type="entry name" value="Hsp_HslJ-like"/>
</dbReference>
<dbReference type="KEGG" id="sact:DMT42_18695"/>
<organism evidence="4 5">
    <name type="scientific">Streptomyces actuosus</name>
    <dbReference type="NCBI Taxonomy" id="1885"/>
    <lineage>
        <taxon>Bacteria</taxon>
        <taxon>Bacillati</taxon>
        <taxon>Actinomycetota</taxon>
        <taxon>Actinomycetes</taxon>
        <taxon>Kitasatosporales</taxon>
        <taxon>Streptomycetaceae</taxon>
        <taxon>Streptomyces</taxon>
    </lineage>
</organism>
<keyword evidence="2" id="KW-0732">Signal</keyword>
<sequence length="153" mass="16249">MDRHQQRKALVAAAVLVPLVAACGSEHAGQRPGSSTVSPEPQVTGTDWRIDSITTHAGTEHPAGTTHLRIDPATGKAGGRLGCNHFSATATVRDGHITLGSPTTTRMMCDASLMRTERTLLGVFNSALKYRIQHDTLTLTCANGTIIQAVPRK</sequence>
<dbReference type="InterPro" id="IPR038670">
    <property type="entry name" value="HslJ-like_sf"/>
</dbReference>
<protein>
    <submittedName>
        <fullName evidence="4">META domain-containing protein</fullName>
    </submittedName>
</protein>
<dbReference type="Pfam" id="PF03724">
    <property type="entry name" value="META"/>
    <property type="match status" value="1"/>
</dbReference>
<dbReference type="EMBL" id="CP029788">
    <property type="protein sequence ID" value="AWT44139.1"/>
    <property type="molecule type" value="Genomic_DNA"/>
</dbReference>
<dbReference type="InterPro" id="IPR005184">
    <property type="entry name" value="DUF306_Meta_HslJ"/>
</dbReference>
<dbReference type="PANTHER" id="PTHR35535">
    <property type="entry name" value="HEAT SHOCK PROTEIN HSLJ"/>
    <property type="match status" value="1"/>
</dbReference>
<evidence type="ECO:0000256" key="1">
    <source>
        <dbReference type="SAM" id="MobiDB-lite"/>
    </source>
</evidence>
<dbReference type="RefSeq" id="WP_110629045.1">
    <property type="nucleotide sequence ID" value="NZ_CP029788.1"/>
</dbReference>
<feature type="region of interest" description="Disordered" evidence="1">
    <location>
        <begin position="26"/>
        <end position="45"/>
    </location>
</feature>
<keyword evidence="5" id="KW-1185">Reference proteome</keyword>
<feature type="compositionally biased region" description="Polar residues" evidence="1">
    <location>
        <begin position="32"/>
        <end position="45"/>
    </location>
</feature>
<dbReference type="PANTHER" id="PTHR35535:SF2">
    <property type="entry name" value="DUF306 DOMAIN-CONTAINING PROTEIN"/>
    <property type="match status" value="1"/>
</dbReference>
<evidence type="ECO:0000256" key="2">
    <source>
        <dbReference type="SAM" id="SignalP"/>
    </source>
</evidence>
<feature type="chain" id="PRO_5039406512" evidence="2">
    <location>
        <begin position="29"/>
        <end position="153"/>
    </location>
</feature>
<dbReference type="OrthoDB" id="4733425at2"/>
<feature type="domain" description="DUF306" evidence="3">
    <location>
        <begin position="42"/>
        <end position="145"/>
    </location>
</feature>
<evidence type="ECO:0000313" key="4">
    <source>
        <dbReference type="EMBL" id="AWT44139.1"/>
    </source>
</evidence>
<dbReference type="AlphaFoldDB" id="A0A2U9P351"/>
<evidence type="ECO:0000313" key="5">
    <source>
        <dbReference type="Proteomes" id="UP000247634"/>
    </source>
</evidence>
<dbReference type="PROSITE" id="PS51257">
    <property type="entry name" value="PROKAR_LIPOPROTEIN"/>
    <property type="match status" value="1"/>
</dbReference>
<proteinExistence type="predicted"/>
<dbReference type="Proteomes" id="UP000247634">
    <property type="component" value="Chromosome"/>
</dbReference>
<reference evidence="4 5" key="1">
    <citation type="submission" date="2018-06" db="EMBL/GenBank/DDBJ databases">
        <title>The complete genome sequence of a nosiheptide producer Streptomyces actuosus ATCC 25421: deducing the ability of producing a new class III lantibiotics.</title>
        <authorList>
            <person name="Liu W."/>
            <person name="Sun F."/>
            <person name="Hu Y."/>
        </authorList>
    </citation>
    <scope>NUCLEOTIDE SEQUENCE [LARGE SCALE GENOMIC DNA]</scope>
    <source>
        <strain evidence="4 5">ATCC 25421</strain>
    </source>
</reference>
<name>A0A2U9P351_STRAS</name>
<evidence type="ECO:0000259" key="3">
    <source>
        <dbReference type="Pfam" id="PF03724"/>
    </source>
</evidence>
<feature type="signal peptide" evidence="2">
    <location>
        <begin position="1"/>
        <end position="28"/>
    </location>
</feature>
<dbReference type="Gene3D" id="2.40.128.270">
    <property type="match status" value="1"/>
</dbReference>